<evidence type="ECO:0000256" key="1">
    <source>
        <dbReference type="ARBA" id="ARBA00004123"/>
    </source>
</evidence>
<reference evidence="3 4" key="1">
    <citation type="submission" date="2024-02" db="EMBL/GenBank/DDBJ databases">
        <title>De novo assembly and annotation of 12 fungi associated with fruit tree decline syndrome in Ontario, Canada.</title>
        <authorList>
            <person name="Sulman M."/>
            <person name="Ellouze W."/>
            <person name="Ilyukhin E."/>
        </authorList>
    </citation>
    <scope>NUCLEOTIDE SEQUENCE [LARGE SCALE GENOMIC DNA]</scope>
    <source>
        <strain evidence="3 4">FDS-637</strain>
    </source>
</reference>
<evidence type="ECO:0000256" key="2">
    <source>
        <dbReference type="ARBA" id="ARBA00023242"/>
    </source>
</evidence>
<dbReference type="RefSeq" id="XP_066633216.1">
    <property type="nucleotide sequence ID" value="XM_066777374.1"/>
</dbReference>
<dbReference type="GeneID" id="92010018"/>
<keyword evidence="2" id="KW-0539">Nucleus</keyword>
<accession>A0ABR3CHS9</accession>
<organism evidence="3 4">
    <name type="scientific">Diplodia seriata</name>
    <dbReference type="NCBI Taxonomy" id="420778"/>
    <lineage>
        <taxon>Eukaryota</taxon>
        <taxon>Fungi</taxon>
        <taxon>Dikarya</taxon>
        <taxon>Ascomycota</taxon>
        <taxon>Pezizomycotina</taxon>
        <taxon>Dothideomycetes</taxon>
        <taxon>Dothideomycetes incertae sedis</taxon>
        <taxon>Botryosphaeriales</taxon>
        <taxon>Botryosphaeriaceae</taxon>
        <taxon>Diplodia</taxon>
    </lineage>
</organism>
<evidence type="ECO:0000313" key="4">
    <source>
        <dbReference type="Proteomes" id="UP001430584"/>
    </source>
</evidence>
<name>A0ABR3CHS9_9PEZI</name>
<dbReference type="Pfam" id="PF11951">
    <property type="entry name" value="Fungal_trans_2"/>
    <property type="match status" value="1"/>
</dbReference>
<dbReference type="Proteomes" id="UP001430584">
    <property type="component" value="Unassembled WGS sequence"/>
</dbReference>
<evidence type="ECO:0000313" key="3">
    <source>
        <dbReference type="EMBL" id="KAL0260187.1"/>
    </source>
</evidence>
<proteinExistence type="predicted"/>
<dbReference type="PANTHER" id="PTHR37534:SF26">
    <property type="entry name" value="TRANSCRIPTION FACTOR, PUTATIVE-RELATED"/>
    <property type="match status" value="1"/>
</dbReference>
<dbReference type="EMBL" id="JAJVCZ030000005">
    <property type="protein sequence ID" value="KAL0260187.1"/>
    <property type="molecule type" value="Genomic_DNA"/>
</dbReference>
<comment type="caution">
    <text evidence="3">The sequence shown here is derived from an EMBL/GenBank/DDBJ whole genome shotgun (WGS) entry which is preliminary data.</text>
</comment>
<protein>
    <submittedName>
        <fullName evidence="3">Uncharacterized protein</fullName>
    </submittedName>
</protein>
<comment type="subcellular location">
    <subcellularLocation>
        <location evidence="1">Nucleus</location>
    </subcellularLocation>
</comment>
<dbReference type="InterPro" id="IPR021858">
    <property type="entry name" value="Fun_TF"/>
</dbReference>
<keyword evidence="4" id="KW-1185">Reference proteome</keyword>
<gene>
    <name evidence="3" type="ORF">SLS55_005933</name>
</gene>
<sequence>MLATSLRTGGESWRSHLDTAAPLLTTLAGVLDAQPAPSNGANAASWTTLPVSSAEDGCPLSYESSAALKFVVNVFVWIDALARVATGSTPIFHGRGHLLRRPAGMMQLEQLTGCENWVVSHMVDIGALDEWKKEMQATQRLSLRDLVARAAAIEGPLTKAAAARLGSTESVAARVGGLDAHRKANRRTCVTHLFALAALTYLHVVVSGFNPALDEVRRTVADTLAALEALPDPRLLVHLAWPLTVTGCMAQPHQEGVFRDLLARADQGSGSGGGDDPALRRCRVAMQVMEGVWKRRDSLPDNWAAAMQLGGTPVLLL</sequence>
<dbReference type="PANTHER" id="PTHR37534">
    <property type="entry name" value="TRANSCRIPTIONAL ACTIVATOR PROTEIN UGA3"/>
    <property type="match status" value="1"/>
</dbReference>